<keyword evidence="3 11" id="KW-0808">Transferase</keyword>
<comment type="similarity">
    <text evidence="1">Belongs to the DNA polymerase type-Y family.</text>
</comment>
<dbReference type="SUPFAM" id="SSF56672">
    <property type="entry name" value="DNA/RNA polymerases"/>
    <property type="match status" value="1"/>
</dbReference>
<dbReference type="GO" id="GO:0005829">
    <property type="term" value="C:cytosol"/>
    <property type="evidence" value="ECO:0007669"/>
    <property type="project" value="TreeGrafter"/>
</dbReference>
<dbReference type="Pfam" id="PF00817">
    <property type="entry name" value="IMS"/>
    <property type="match status" value="1"/>
</dbReference>
<dbReference type="PANTHER" id="PTHR11076:SF34">
    <property type="entry name" value="PROTEIN UMUC"/>
    <property type="match status" value="1"/>
</dbReference>
<dbReference type="GO" id="GO:0046872">
    <property type="term" value="F:metal ion binding"/>
    <property type="evidence" value="ECO:0007669"/>
    <property type="project" value="UniProtKB-KW"/>
</dbReference>
<dbReference type="Proteomes" id="UP000029999">
    <property type="component" value="Unassembled WGS sequence"/>
</dbReference>
<dbReference type="InterPro" id="IPR050116">
    <property type="entry name" value="DNA_polymerase-Y"/>
</dbReference>
<evidence type="ECO:0000256" key="8">
    <source>
        <dbReference type="ARBA" id="ARBA00022932"/>
    </source>
</evidence>
<feature type="domain" description="UmuC" evidence="10">
    <location>
        <begin position="2"/>
        <end position="182"/>
    </location>
</feature>
<dbReference type="GO" id="GO:0006281">
    <property type="term" value="P:DNA repair"/>
    <property type="evidence" value="ECO:0007669"/>
    <property type="project" value="UniProtKB-KW"/>
</dbReference>
<evidence type="ECO:0000256" key="5">
    <source>
        <dbReference type="ARBA" id="ARBA00022723"/>
    </source>
</evidence>
<dbReference type="PROSITE" id="PS50173">
    <property type="entry name" value="UMUC"/>
    <property type="match status" value="1"/>
</dbReference>
<keyword evidence="4 11" id="KW-0548">Nucleotidyltransferase</keyword>
<dbReference type="STRING" id="392484.LP43_2320"/>
<dbReference type="InterPro" id="IPR022880">
    <property type="entry name" value="DNApol_IV"/>
</dbReference>
<comment type="caution">
    <text evidence="11">The sequence shown here is derived from an EMBL/GenBank/DDBJ whole genome shotgun (WGS) entry which is preliminary data.</text>
</comment>
<protein>
    <submittedName>
        <fullName evidence="11">DNA polymerase IV</fullName>
        <ecNumber evidence="11">2.7.7.7</ecNumber>
    </submittedName>
</protein>
<evidence type="ECO:0000256" key="2">
    <source>
        <dbReference type="ARBA" id="ARBA00022457"/>
    </source>
</evidence>
<dbReference type="Gene3D" id="1.10.150.20">
    <property type="entry name" value="5' to 3' exonuclease, C-terminal subdomain"/>
    <property type="match status" value="1"/>
</dbReference>
<accession>A0A0A0BDQ6</accession>
<organism evidence="11 12">
    <name type="scientific">Methylophaga thiooxydans</name>
    <dbReference type="NCBI Taxonomy" id="392484"/>
    <lineage>
        <taxon>Bacteria</taxon>
        <taxon>Pseudomonadati</taxon>
        <taxon>Pseudomonadota</taxon>
        <taxon>Gammaproteobacteria</taxon>
        <taxon>Thiotrichales</taxon>
        <taxon>Piscirickettsiaceae</taxon>
        <taxon>Methylophaga</taxon>
    </lineage>
</organism>
<evidence type="ECO:0000259" key="10">
    <source>
        <dbReference type="PROSITE" id="PS50173"/>
    </source>
</evidence>
<dbReference type="InterPro" id="IPR036775">
    <property type="entry name" value="DNA_pol_Y-fam_lit_finger_sf"/>
</dbReference>
<evidence type="ECO:0000313" key="12">
    <source>
        <dbReference type="Proteomes" id="UP000029999"/>
    </source>
</evidence>
<name>A0A0A0BDQ6_9GAMM</name>
<dbReference type="FunFam" id="3.40.1170.60:FF:000003">
    <property type="entry name" value="DNA polymerase eta"/>
    <property type="match status" value="1"/>
</dbReference>
<dbReference type="SUPFAM" id="SSF100879">
    <property type="entry name" value="Lesion bypass DNA polymerase (Y-family), little finger domain"/>
    <property type="match status" value="1"/>
</dbReference>
<dbReference type="AlphaFoldDB" id="A0A0A0BDQ6"/>
<evidence type="ECO:0000256" key="6">
    <source>
        <dbReference type="ARBA" id="ARBA00022763"/>
    </source>
</evidence>
<dbReference type="Pfam" id="PF11799">
    <property type="entry name" value="IMS_C"/>
    <property type="match status" value="1"/>
</dbReference>
<dbReference type="EC" id="2.7.7.7" evidence="11"/>
<dbReference type="EMBL" id="JRQD01000006">
    <property type="protein sequence ID" value="KGM06005.1"/>
    <property type="molecule type" value="Genomic_DNA"/>
</dbReference>
<dbReference type="Gene3D" id="3.30.70.270">
    <property type="match status" value="1"/>
</dbReference>
<dbReference type="GO" id="GO:0003887">
    <property type="term" value="F:DNA-directed DNA polymerase activity"/>
    <property type="evidence" value="ECO:0007669"/>
    <property type="project" value="UniProtKB-EC"/>
</dbReference>
<keyword evidence="9" id="KW-0234">DNA repair</keyword>
<dbReference type="InterPro" id="IPR043502">
    <property type="entry name" value="DNA/RNA_pol_sf"/>
</dbReference>
<dbReference type="PANTHER" id="PTHR11076">
    <property type="entry name" value="DNA REPAIR POLYMERASE UMUC / TRANSFERASE FAMILY MEMBER"/>
    <property type="match status" value="1"/>
</dbReference>
<reference evidence="11 12" key="1">
    <citation type="submission" date="2014-09" db="EMBL/GenBank/DDBJ databases">
        <authorList>
            <person name="Grob C."/>
            <person name="Taubert M."/>
            <person name="Howat A.M."/>
            <person name="Burns O.J."/>
            <person name="Dixon J.L."/>
            <person name="Chen Y."/>
            <person name="Murrell J.C."/>
        </authorList>
    </citation>
    <scope>NUCLEOTIDE SEQUENCE [LARGE SCALE GENOMIC DNA]</scope>
    <source>
        <strain evidence="11">L4</strain>
    </source>
</reference>
<dbReference type="GO" id="GO:0003684">
    <property type="term" value="F:damaged DNA binding"/>
    <property type="evidence" value="ECO:0007669"/>
    <property type="project" value="InterPro"/>
</dbReference>
<dbReference type="GO" id="GO:0009432">
    <property type="term" value="P:SOS response"/>
    <property type="evidence" value="ECO:0007669"/>
    <property type="project" value="TreeGrafter"/>
</dbReference>
<dbReference type="InterPro" id="IPR001126">
    <property type="entry name" value="UmuC"/>
</dbReference>
<evidence type="ECO:0000313" key="11">
    <source>
        <dbReference type="EMBL" id="KGM06005.1"/>
    </source>
</evidence>
<keyword evidence="2" id="KW-0515">Mutator protein</keyword>
<evidence type="ECO:0000256" key="1">
    <source>
        <dbReference type="ARBA" id="ARBA00010945"/>
    </source>
</evidence>
<keyword evidence="7" id="KW-0460">Magnesium</keyword>
<evidence type="ECO:0000256" key="3">
    <source>
        <dbReference type="ARBA" id="ARBA00022679"/>
    </source>
</evidence>
<dbReference type="GO" id="GO:0042276">
    <property type="term" value="P:error-prone translesion synthesis"/>
    <property type="evidence" value="ECO:0007669"/>
    <property type="project" value="TreeGrafter"/>
</dbReference>
<proteinExistence type="inferred from homology"/>
<sequence>MIALVDMDCFFAQIEQLDNPQWKNKPVAVTNGQLGSTIITSSYQARAFGIHTGMRLKQARQLCPALIQAPSRPQRYAQVSRKIMSSLLAITPDIEVYSVDEAFLDLSRCQQLYFGANDIGQRIKRRVFSVSGLRCSVGISGDRTTAKFAAKKDKPDGMCVIHPALAEQTLAPALVTALSGINKGIASFLARYDIICCGDMKRVPMSVLAKRFGHLGRRIWLMAQGKDPEPLSYNVKPPKTIGHGKVMPPQTRDKNVVLIYFQHMSEKVAARMRCFHYQAECFFIAAKTDQGWLKTKTHAGFYTDDGRVIYQLCQQFLQLYWSGQGVWQVQVTALAPQQGKQLDLFTEDNQQRQQVNTAMDNVNHRYGEFTLAPARLLDKSAMPNVIAPAWKPGPGSPRDYFL</sequence>
<keyword evidence="6" id="KW-0227">DNA damage</keyword>
<keyword evidence="5" id="KW-0479">Metal-binding</keyword>
<dbReference type="InterPro" id="IPR043128">
    <property type="entry name" value="Rev_trsase/Diguanyl_cyclase"/>
</dbReference>
<evidence type="ECO:0000256" key="7">
    <source>
        <dbReference type="ARBA" id="ARBA00022842"/>
    </source>
</evidence>
<evidence type="ECO:0000256" key="9">
    <source>
        <dbReference type="ARBA" id="ARBA00023204"/>
    </source>
</evidence>
<gene>
    <name evidence="11" type="ORF">LP43_2320</name>
</gene>
<dbReference type="CDD" id="cd03586">
    <property type="entry name" value="PolY_Pol_IV_kappa"/>
    <property type="match status" value="1"/>
</dbReference>
<dbReference type="InterPro" id="IPR017961">
    <property type="entry name" value="DNA_pol_Y-fam_little_finger"/>
</dbReference>
<dbReference type="Gene3D" id="3.40.1170.60">
    <property type="match status" value="1"/>
</dbReference>
<keyword evidence="8" id="KW-0239">DNA-directed DNA polymerase</keyword>
<evidence type="ECO:0000256" key="4">
    <source>
        <dbReference type="ARBA" id="ARBA00022695"/>
    </source>
</evidence>